<keyword evidence="4" id="KW-1185">Reference proteome</keyword>
<dbReference type="PRINTS" id="PR00081">
    <property type="entry name" value="GDHRDH"/>
</dbReference>
<dbReference type="PANTHER" id="PTHR42760">
    <property type="entry name" value="SHORT-CHAIN DEHYDROGENASES/REDUCTASES FAMILY MEMBER"/>
    <property type="match status" value="1"/>
</dbReference>
<comment type="similarity">
    <text evidence="1">Belongs to the short-chain dehydrogenases/reductases (SDR) family.</text>
</comment>
<evidence type="ECO:0000313" key="4">
    <source>
        <dbReference type="Proteomes" id="UP000578531"/>
    </source>
</evidence>
<dbReference type="RefSeq" id="XP_037168549.1">
    <property type="nucleotide sequence ID" value="XM_037304456.1"/>
</dbReference>
<evidence type="ECO:0000256" key="2">
    <source>
        <dbReference type="ARBA" id="ARBA00023002"/>
    </source>
</evidence>
<sequence length="293" mass="31775">MPPNPAAAGYNFTSTLRNDTYPAIDPTKLNLGGKYVFLSGASKGIGHAAAISFVKAGVAGIAIAARSDLSSLEREMHEAATAAGKPSPQIKPIRLDILDAQSIERAAQETSDTFGKLDILINNAGAMEEFKPTLDSDPEQWWQTWTVNIRGTYLLTRALLPLMLKGGDKQIIMLTSIGAFMPAPGGSGYQISKLALLRYAEYLNVEYGAQGVVAYGIHPGAIPTDIGLTMPSFLHHKLIDKPALAADTIVFLVSERREWLRGRYVSCTWDMLELGEMEEEIVGGDKLKIRLAL</sequence>
<dbReference type="GeneID" id="59284196"/>
<dbReference type="InterPro" id="IPR036291">
    <property type="entry name" value="NAD(P)-bd_dom_sf"/>
</dbReference>
<proteinExistence type="inferred from homology"/>
<dbReference type="Gene3D" id="3.40.50.720">
    <property type="entry name" value="NAD(P)-binding Rossmann-like Domain"/>
    <property type="match status" value="1"/>
</dbReference>
<dbReference type="InterPro" id="IPR002347">
    <property type="entry name" value="SDR_fam"/>
</dbReference>
<dbReference type="EMBL" id="JACCJC010000006">
    <property type="protein sequence ID" value="KAF6239262.1"/>
    <property type="molecule type" value="Genomic_DNA"/>
</dbReference>
<evidence type="ECO:0000256" key="1">
    <source>
        <dbReference type="ARBA" id="ARBA00006484"/>
    </source>
</evidence>
<dbReference type="CDD" id="cd05233">
    <property type="entry name" value="SDR_c"/>
    <property type="match status" value="1"/>
</dbReference>
<dbReference type="AlphaFoldDB" id="A0A8H6L8B7"/>
<dbReference type="GO" id="GO:0016616">
    <property type="term" value="F:oxidoreductase activity, acting on the CH-OH group of donors, NAD or NADP as acceptor"/>
    <property type="evidence" value="ECO:0007669"/>
    <property type="project" value="TreeGrafter"/>
</dbReference>
<evidence type="ECO:0000313" key="3">
    <source>
        <dbReference type="EMBL" id="KAF6239262.1"/>
    </source>
</evidence>
<dbReference type="Pfam" id="PF00106">
    <property type="entry name" value="adh_short"/>
    <property type="match status" value="1"/>
</dbReference>
<protein>
    <submittedName>
        <fullName evidence="3">Uncharacterized protein</fullName>
    </submittedName>
</protein>
<accession>A0A8H6L8B7</accession>
<organism evidence="3 4">
    <name type="scientific">Letharia columbiana</name>
    <dbReference type="NCBI Taxonomy" id="112416"/>
    <lineage>
        <taxon>Eukaryota</taxon>
        <taxon>Fungi</taxon>
        <taxon>Dikarya</taxon>
        <taxon>Ascomycota</taxon>
        <taxon>Pezizomycotina</taxon>
        <taxon>Lecanoromycetes</taxon>
        <taxon>OSLEUM clade</taxon>
        <taxon>Lecanoromycetidae</taxon>
        <taxon>Lecanorales</taxon>
        <taxon>Lecanorineae</taxon>
        <taxon>Parmeliaceae</taxon>
        <taxon>Letharia</taxon>
    </lineage>
</organism>
<reference evidence="3 4" key="1">
    <citation type="journal article" date="2020" name="Genomics">
        <title>Complete, high-quality genomes from long-read metagenomic sequencing of two wolf lichen thalli reveals enigmatic genome architecture.</title>
        <authorList>
            <person name="McKenzie S.K."/>
            <person name="Walston R.F."/>
            <person name="Allen J.L."/>
        </authorList>
    </citation>
    <scope>NUCLEOTIDE SEQUENCE [LARGE SCALE GENOMIC DNA]</scope>
    <source>
        <strain evidence="3">WasteWater2</strain>
    </source>
</reference>
<gene>
    <name evidence="3" type="ORF">HO173_002523</name>
</gene>
<name>A0A8H6L8B7_9LECA</name>
<comment type="caution">
    <text evidence="3">The sequence shown here is derived from an EMBL/GenBank/DDBJ whole genome shotgun (WGS) entry which is preliminary data.</text>
</comment>
<dbReference type="PANTHER" id="PTHR42760:SF37">
    <property type="entry name" value="CLAVALDEHYDE DEHYDROGENASE"/>
    <property type="match status" value="1"/>
</dbReference>
<dbReference type="OrthoDB" id="1933717at2759"/>
<dbReference type="Proteomes" id="UP000578531">
    <property type="component" value="Unassembled WGS sequence"/>
</dbReference>
<dbReference type="SUPFAM" id="SSF51735">
    <property type="entry name" value="NAD(P)-binding Rossmann-fold domains"/>
    <property type="match status" value="1"/>
</dbReference>
<keyword evidence="2" id="KW-0560">Oxidoreductase</keyword>